<gene>
    <name evidence="2" type="ORF">EWH08_09830</name>
</gene>
<proteinExistence type="predicted"/>
<name>A0A4Q4J8J8_9SPHN</name>
<dbReference type="InterPro" id="IPR044927">
    <property type="entry name" value="Endonuclea_NS_2"/>
</dbReference>
<evidence type="ECO:0000259" key="1">
    <source>
        <dbReference type="Pfam" id="PF13930"/>
    </source>
</evidence>
<dbReference type="EMBL" id="SEOM01000002">
    <property type="protein sequence ID" value="RYM02673.1"/>
    <property type="molecule type" value="Genomic_DNA"/>
</dbReference>
<evidence type="ECO:0000313" key="2">
    <source>
        <dbReference type="EMBL" id="RYM02673.1"/>
    </source>
</evidence>
<protein>
    <recommendedName>
        <fullName evidence="1">Type VII secretion system protein EssD-like domain-containing protein</fullName>
    </recommendedName>
</protein>
<dbReference type="InterPro" id="IPR044929">
    <property type="entry name" value="DNA/RNA_non-sp_Endonuclease_sf"/>
</dbReference>
<evidence type="ECO:0000313" key="3">
    <source>
        <dbReference type="Proteomes" id="UP000292734"/>
    </source>
</evidence>
<feature type="domain" description="Type VII secretion system protein EssD-like" evidence="1">
    <location>
        <begin position="2"/>
        <end position="106"/>
    </location>
</feature>
<sequence length="130" mass="14866">MLARVRKVHGQLFLGPTTARSRFNQIQAGKPDRRSGDDRGHFIAARFNGPNDSFNHFAQDANFNRSAYKALENSWANDLRAGKKVFVDIIPQYAGTSRRPYRLTVTWYVNGERNLRNFPNEPRGASNGRR</sequence>
<organism evidence="2 3">
    <name type="scientific">Sphingobium indicum</name>
    <dbReference type="NCBI Taxonomy" id="332055"/>
    <lineage>
        <taxon>Bacteria</taxon>
        <taxon>Pseudomonadati</taxon>
        <taxon>Pseudomonadota</taxon>
        <taxon>Alphaproteobacteria</taxon>
        <taxon>Sphingomonadales</taxon>
        <taxon>Sphingomonadaceae</taxon>
        <taxon>Sphingobium</taxon>
    </lineage>
</organism>
<dbReference type="Gene3D" id="3.40.570.10">
    <property type="entry name" value="Extracellular Endonuclease, subunit A"/>
    <property type="match status" value="1"/>
</dbReference>
<dbReference type="AlphaFoldDB" id="A0A4Q4J8J8"/>
<dbReference type="Proteomes" id="UP000292734">
    <property type="component" value="Unassembled WGS sequence"/>
</dbReference>
<comment type="caution">
    <text evidence="2">The sequence shown here is derived from an EMBL/GenBank/DDBJ whole genome shotgun (WGS) entry which is preliminary data.</text>
</comment>
<accession>A0A4Q4J8J8</accession>
<dbReference type="Pfam" id="PF13930">
    <property type="entry name" value="Endonuclea_NS_2"/>
    <property type="match status" value="1"/>
</dbReference>
<reference evidence="2 3" key="1">
    <citation type="submission" date="2019-02" db="EMBL/GenBank/DDBJ databases">
        <authorList>
            <person name="Feng G."/>
        </authorList>
    </citation>
    <scope>NUCLEOTIDE SEQUENCE [LARGE SCALE GENOMIC DNA]</scope>
    <source>
        <strain evidence="2 3">DSM 26779</strain>
    </source>
</reference>